<organism evidence="1 2">
    <name type="scientific">Sistotremastrum suecicum HHB10207 ss-3</name>
    <dbReference type="NCBI Taxonomy" id="1314776"/>
    <lineage>
        <taxon>Eukaryota</taxon>
        <taxon>Fungi</taxon>
        <taxon>Dikarya</taxon>
        <taxon>Basidiomycota</taxon>
        <taxon>Agaricomycotina</taxon>
        <taxon>Agaricomycetes</taxon>
        <taxon>Sistotremastrales</taxon>
        <taxon>Sistotremastraceae</taxon>
        <taxon>Sistotremastrum</taxon>
    </lineage>
</organism>
<name>A0A166GNV5_9AGAM</name>
<gene>
    <name evidence="1" type="ORF">SISSUDRAFT_1117448</name>
</gene>
<reference evidence="1 2" key="1">
    <citation type="journal article" date="2016" name="Mol. Biol. Evol.">
        <title>Comparative Genomics of Early-Diverging Mushroom-Forming Fungi Provides Insights into the Origins of Lignocellulose Decay Capabilities.</title>
        <authorList>
            <person name="Nagy L.G."/>
            <person name="Riley R."/>
            <person name="Tritt A."/>
            <person name="Adam C."/>
            <person name="Daum C."/>
            <person name="Floudas D."/>
            <person name="Sun H."/>
            <person name="Yadav J.S."/>
            <person name="Pangilinan J."/>
            <person name="Larsson K.H."/>
            <person name="Matsuura K."/>
            <person name="Barry K."/>
            <person name="Labutti K."/>
            <person name="Kuo R."/>
            <person name="Ohm R.A."/>
            <person name="Bhattacharya S.S."/>
            <person name="Shirouzu T."/>
            <person name="Yoshinaga Y."/>
            <person name="Martin F.M."/>
            <person name="Grigoriev I.V."/>
            <person name="Hibbett D.S."/>
        </authorList>
    </citation>
    <scope>NUCLEOTIDE SEQUENCE [LARGE SCALE GENOMIC DNA]</scope>
    <source>
        <strain evidence="1 2">HHB10207 ss-3</strain>
    </source>
</reference>
<accession>A0A166GNV5</accession>
<evidence type="ECO:0000313" key="1">
    <source>
        <dbReference type="EMBL" id="KZT41867.1"/>
    </source>
</evidence>
<dbReference type="AlphaFoldDB" id="A0A166GNV5"/>
<dbReference type="EMBL" id="KV428018">
    <property type="protein sequence ID" value="KZT41867.1"/>
    <property type="molecule type" value="Genomic_DNA"/>
</dbReference>
<sequence length="278" mass="31486">MSTHARWYGSQASCRFGTIPFTSTRIMGALSYFPHKRIFHFTADDLESADWVLLWAVLVQIPDKRWVGTPQEVWKEKLLEDDPKLNWDGKLLISMIIREWGVPGDQLSLLVTVLSSPATPCCHSPLSWVSCSTTHRATQEVKSLLRRPAAPSPRQIIEMSRRHYKEWLEIMLDLDIPDQRHSARRSGCSIGYGEGNYDAVSIEGDHYVRCMGRHAPWHASQASCRLGTIPFTSITKTLRKLSAVASRNNVAQDIQCIVRGITAVYIRCKLEALPKTLE</sequence>
<evidence type="ECO:0000313" key="2">
    <source>
        <dbReference type="Proteomes" id="UP000076798"/>
    </source>
</evidence>
<protein>
    <submittedName>
        <fullName evidence="1">Uncharacterized protein</fullName>
    </submittedName>
</protein>
<dbReference type="Proteomes" id="UP000076798">
    <property type="component" value="Unassembled WGS sequence"/>
</dbReference>
<proteinExistence type="predicted"/>
<keyword evidence="2" id="KW-1185">Reference proteome</keyword>